<comment type="cofactor">
    <cofactor evidence="1 19">
        <name>Mg(2+)</name>
        <dbReference type="ChEBI" id="CHEBI:18420"/>
    </cofactor>
</comment>
<dbReference type="EC" id="2.7.8.26" evidence="5 19"/>
<reference evidence="20" key="1">
    <citation type="submission" date="2024-05" db="EMBL/GenBank/DDBJ databases">
        <authorList>
            <person name="Kim S."/>
            <person name="Heo J."/>
            <person name="Choi H."/>
            <person name="Choi Y."/>
            <person name="Kwon S.-W."/>
            <person name="Kim Y."/>
        </authorList>
    </citation>
    <scope>NUCLEOTIDE SEQUENCE</scope>
    <source>
        <strain evidence="20">KACC 23698</strain>
    </source>
</reference>
<dbReference type="GO" id="GO:0009236">
    <property type="term" value="P:cobalamin biosynthetic process"/>
    <property type="evidence" value="ECO:0007669"/>
    <property type="project" value="UniProtKB-UniRule"/>
</dbReference>
<feature type="transmembrane region" description="Helical" evidence="19">
    <location>
        <begin position="253"/>
        <end position="270"/>
    </location>
</feature>
<keyword evidence="12 19" id="KW-1133">Transmembrane helix</keyword>
<dbReference type="Pfam" id="PF02654">
    <property type="entry name" value="CobS"/>
    <property type="match status" value="1"/>
</dbReference>
<proteinExistence type="inferred from homology"/>
<comment type="catalytic activity">
    <reaction evidence="18 19">
        <text>alpha-ribazole 5'-phosphate + adenosylcob(III)inamide-GDP = adenosylcob(III)alamin 5'-phosphate + GMP + H(+)</text>
        <dbReference type="Rhea" id="RHEA:23560"/>
        <dbReference type="ChEBI" id="CHEBI:15378"/>
        <dbReference type="ChEBI" id="CHEBI:57918"/>
        <dbReference type="ChEBI" id="CHEBI:58115"/>
        <dbReference type="ChEBI" id="CHEBI:60487"/>
        <dbReference type="ChEBI" id="CHEBI:60493"/>
        <dbReference type="EC" id="2.7.8.26"/>
    </reaction>
</comment>
<evidence type="ECO:0000256" key="5">
    <source>
        <dbReference type="ARBA" id="ARBA00013200"/>
    </source>
</evidence>
<organism evidence="20">
    <name type="scientific">Alsobacter sp. KACC 23698</name>
    <dbReference type="NCBI Taxonomy" id="3149229"/>
    <lineage>
        <taxon>Bacteria</taxon>
        <taxon>Pseudomonadati</taxon>
        <taxon>Pseudomonadota</taxon>
        <taxon>Alphaproteobacteria</taxon>
        <taxon>Hyphomicrobiales</taxon>
        <taxon>Alsobacteraceae</taxon>
        <taxon>Alsobacter</taxon>
    </lineage>
</organism>
<comment type="function">
    <text evidence="14 19">Joins adenosylcobinamide-GDP and alpha-ribazole to generate adenosylcobalamin (Ado-cobalamin). Also synthesizes adenosylcobalamin 5'-phosphate from adenosylcobinamide-GDP and alpha-ribazole 5'-phosphate.</text>
</comment>
<evidence type="ECO:0000256" key="2">
    <source>
        <dbReference type="ARBA" id="ARBA00004651"/>
    </source>
</evidence>
<evidence type="ECO:0000313" key="20">
    <source>
        <dbReference type="EMBL" id="XBO40068.1"/>
    </source>
</evidence>
<evidence type="ECO:0000256" key="14">
    <source>
        <dbReference type="ARBA" id="ARBA00025228"/>
    </source>
</evidence>
<evidence type="ECO:0000256" key="10">
    <source>
        <dbReference type="ARBA" id="ARBA00022692"/>
    </source>
</evidence>
<evidence type="ECO:0000256" key="12">
    <source>
        <dbReference type="ARBA" id="ARBA00022989"/>
    </source>
</evidence>
<evidence type="ECO:0000256" key="9">
    <source>
        <dbReference type="ARBA" id="ARBA00022679"/>
    </source>
</evidence>
<name>A0AAU7JII4_9HYPH</name>
<evidence type="ECO:0000256" key="8">
    <source>
        <dbReference type="ARBA" id="ARBA00022573"/>
    </source>
</evidence>
<evidence type="ECO:0000256" key="7">
    <source>
        <dbReference type="ARBA" id="ARBA00022475"/>
    </source>
</evidence>
<evidence type="ECO:0000256" key="3">
    <source>
        <dbReference type="ARBA" id="ARBA00004663"/>
    </source>
</evidence>
<protein>
    <recommendedName>
        <fullName evidence="6 19">Adenosylcobinamide-GDP ribazoletransferase</fullName>
        <ecNumber evidence="5 19">2.7.8.26</ecNumber>
    </recommendedName>
    <alternativeName>
        <fullName evidence="16 19">Cobalamin synthase</fullName>
    </alternativeName>
    <alternativeName>
        <fullName evidence="15 19">Cobalamin-5'-phosphate synthase</fullName>
    </alternativeName>
</protein>
<dbReference type="InterPro" id="IPR003805">
    <property type="entry name" value="CobS"/>
</dbReference>
<keyword evidence="11 19" id="KW-0460">Magnesium</keyword>
<keyword evidence="13 19" id="KW-0472">Membrane</keyword>
<sequence length="272" mass="27895">MAPRHDRPDLAWRVFVLETVQCLRFYTRLPTPRLAWEMDPHGAPDFSRIPRMLPVAGAILGGVGAAALVAASWIGLPPMAVAAVTLTAQTLATGALHEDALADMADGFWGGHTPERRLEIMADSRIGSYGATALALGLLLRFSAIAGLVAQAGPGRAALALVATAAIARVAGLFPLWALSPARPGGKSASVGRPTDRTMATACSITLALAVLLLAPGFGVVKAALALALGGLTAWLCVRLARAKIGGHTGDVAGAVTLIAEIAALLGLLTRI</sequence>
<feature type="transmembrane region" description="Helical" evidence="19">
    <location>
        <begin position="157"/>
        <end position="178"/>
    </location>
</feature>
<evidence type="ECO:0000256" key="19">
    <source>
        <dbReference type="HAMAP-Rule" id="MF_00719"/>
    </source>
</evidence>
<evidence type="ECO:0000256" key="13">
    <source>
        <dbReference type="ARBA" id="ARBA00023136"/>
    </source>
</evidence>
<dbReference type="RefSeq" id="WP_406856922.1">
    <property type="nucleotide sequence ID" value="NZ_CP157484.1"/>
</dbReference>
<dbReference type="GO" id="GO:0005886">
    <property type="term" value="C:plasma membrane"/>
    <property type="evidence" value="ECO:0007669"/>
    <property type="project" value="UniProtKB-SubCell"/>
</dbReference>
<gene>
    <name evidence="19" type="primary">cobS</name>
    <name evidence="20" type="ORF">ABEG18_04615</name>
</gene>
<keyword evidence="7 19" id="KW-1003">Cell membrane</keyword>
<evidence type="ECO:0000256" key="18">
    <source>
        <dbReference type="ARBA" id="ARBA00049504"/>
    </source>
</evidence>
<evidence type="ECO:0000256" key="6">
    <source>
        <dbReference type="ARBA" id="ARBA00015850"/>
    </source>
</evidence>
<accession>A0AAU7JII4</accession>
<keyword evidence="10 19" id="KW-0812">Transmembrane</keyword>
<evidence type="ECO:0000256" key="4">
    <source>
        <dbReference type="ARBA" id="ARBA00010561"/>
    </source>
</evidence>
<evidence type="ECO:0000256" key="1">
    <source>
        <dbReference type="ARBA" id="ARBA00001946"/>
    </source>
</evidence>
<dbReference type="GO" id="GO:0051073">
    <property type="term" value="F:adenosylcobinamide-GDP ribazoletransferase activity"/>
    <property type="evidence" value="ECO:0007669"/>
    <property type="project" value="UniProtKB-UniRule"/>
</dbReference>
<dbReference type="GO" id="GO:0008818">
    <property type="term" value="F:cobalamin 5'-phosphate synthase activity"/>
    <property type="evidence" value="ECO:0007669"/>
    <property type="project" value="UniProtKB-UniRule"/>
</dbReference>
<evidence type="ECO:0000256" key="16">
    <source>
        <dbReference type="ARBA" id="ARBA00032853"/>
    </source>
</evidence>
<feature type="transmembrane region" description="Helical" evidence="19">
    <location>
        <begin position="55"/>
        <end position="76"/>
    </location>
</feature>
<dbReference type="PANTHER" id="PTHR34148:SF1">
    <property type="entry name" value="ADENOSYLCOBINAMIDE-GDP RIBAZOLETRANSFERASE"/>
    <property type="match status" value="1"/>
</dbReference>
<feature type="transmembrane region" description="Helical" evidence="19">
    <location>
        <begin position="223"/>
        <end position="241"/>
    </location>
</feature>
<keyword evidence="9 19" id="KW-0808">Transferase</keyword>
<feature type="transmembrane region" description="Helical" evidence="19">
    <location>
        <begin position="198"/>
        <end position="216"/>
    </location>
</feature>
<comment type="subcellular location">
    <subcellularLocation>
        <location evidence="2 19">Cell membrane</location>
        <topology evidence="2 19">Multi-pass membrane protein</topology>
    </subcellularLocation>
</comment>
<comment type="similarity">
    <text evidence="4 19">Belongs to the CobS family.</text>
</comment>
<keyword evidence="8 19" id="KW-0169">Cobalamin biosynthesis</keyword>
<feature type="transmembrane region" description="Helical" evidence="19">
    <location>
        <begin position="126"/>
        <end position="150"/>
    </location>
</feature>
<evidence type="ECO:0000256" key="17">
    <source>
        <dbReference type="ARBA" id="ARBA00048623"/>
    </source>
</evidence>
<comment type="pathway">
    <text evidence="3 19">Cofactor biosynthesis; adenosylcobalamin biosynthesis; adenosylcobalamin from cob(II)yrinate a,c-diamide: step 7/7.</text>
</comment>
<comment type="catalytic activity">
    <reaction evidence="17 19">
        <text>alpha-ribazole + adenosylcob(III)inamide-GDP = adenosylcob(III)alamin + GMP + H(+)</text>
        <dbReference type="Rhea" id="RHEA:16049"/>
        <dbReference type="ChEBI" id="CHEBI:10329"/>
        <dbReference type="ChEBI" id="CHEBI:15378"/>
        <dbReference type="ChEBI" id="CHEBI:18408"/>
        <dbReference type="ChEBI" id="CHEBI:58115"/>
        <dbReference type="ChEBI" id="CHEBI:60487"/>
        <dbReference type="EC" id="2.7.8.26"/>
    </reaction>
</comment>
<dbReference type="AlphaFoldDB" id="A0AAU7JII4"/>
<evidence type="ECO:0000256" key="11">
    <source>
        <dbReference type="ARBA" id="ARBA00022842"/>
    </source>
</evidence>
<dbReference type="PANTHER" id="PTHR34148">
    <property type="entry name" value="ADENOSYLCOBINAMIDE-GDP RIBAZOLETRANSFERASE"/>
    <property type="match status" value="1"/>
</dbReference>
<evidence type="ECO:0000256" key="15">
    <source>
        <dbReference type="ARBA" id="ARBA00032605"/>
    </source>
</evidence>
<dbReference type="EMBL" id="CP157484">
    <property type="protein sequence ID" value="XBO40068.1"/>
    <property type="molecule type" value="Genomic_DNA"/>
</dbReference>
<dbReference type="HAMAP" id="MF_00719">
    <property type="entry name" value="CobS"/>
    <property type="match status" value="1"/>
</dbReference>